<evidence type="ECO:0000313" key="2">
    <source>
        <dbReference type="Proteomes" id="UP000286931"/>
    </source>
</evidence>
<dbReference type="RefSeq" id="WP_126641808.1">
    <property type="nucleotide sequence ID" value="NZ_BIFH01000036.1"/>
</dbReference>
<gene>
    <name evidence="1" type="ORF">EHYA_07797</name>
</gene>
<dbReference type="Proteomes" id="UP000286931">
    <property type="component" value="Unassembled WGS sequence"/>
</dbReference>
<dbReference type="OrthoDB" id="3848366at2"/>
<protein>
    <submittedName>
        <fullName evidence="1">Uncharacterized protein</fullName>
    </submittedName>
</protein>
<name>A0A401YZS8_9ACTN</name>
<proteinExistence type="predicted"/>
<sequence length="264" mass="30174">MSFAEYPIRVGSMLFTAVDPERGHEVSYNRWYERDHYYAGCMIGPGLLAGSRWVATADLKALRFPADSDVVPAIGAGSYVAIYWINDGQFDEWNAWAVDQVNWLYGNDRGFRHRVHAHTAMYLHDSRWYRDEDPVPLELALDRNYQGLVSLAVQREEGVSQEDLEKWFSTHLPDFLRESPIASVAAWTAVPLKDDAPAFVPRDPNAATRSMQLYFLEGDPRESWDAFREWAARIDASGIGRVTYCAPWIPTVVGTDTYTDRLWD</sequence>
<dbReference type="EMBL" id="BIFH01000036">
    <property type="protein sequence ID" value="GCE00072.1"/>
    <property type="molecule type" value="Genomic_DNA"/>
</dbReference>
<dbReference type="AlphaFoldDB" id="A0A401YZS8"/>
<evidence type="ECO:0000313" key="1">
    <source>
        <dbReference type="EMBL" id="GCE00072.1"/>
    </source>
</evidence>
<reference evidence="1 2" key="1">
    <citation type="submission" date="2018-12" db="EMBL/GenBank/DDBJ databases">
        <title>Draft genome sequence of Embleya hyalina NBRC 13850T.</title>
        <authorList>
            <person name="Komaki H."/>
            <person name="Hosoyama A."/>
            <person name="Kimura A."/>
            <person name="Ichikawa N."/>
            <person name="Tamura T."/>
        </authorList>
    </citation>
    <scope>NUCLEOTIDE SEQUENCE [LARGE SCALE GENOMIC DNA]</scope>
    <source>
        <strain evidence="1 2">NBRC 13850</strain>
    </source>
</reference>
<comment type="caution">
    <text evidence="1">The sequence shown here is derived from an EMBL/GenBank/DDBJ whole genome shotgun (WGS) entry which is preliminary data.</text>
</comment>
<organism evidence="1 2">
    <name type="scientific">Embleya hyalina</name>
    <dbReference type="NCBI Taxonomy" id="516124"/>
    <lineage>
        <taxon>Bacteria</taxon>
        <taxon>Bacillati</taxon>
        <taxon>Actinomycetota</taxon>
        <taxon>Actinomycetes</taxon>
        <taxon>Kitasatosporales</taxon>
        <taxon>Streptomycetaceae</taxon>
        <taxon>Embleya</taxon>
    </lineage>
</organism>
<keyword evidence="2" id="KW-1185">Reference proteome</keyword>
<accession>A0A401YZS8</accession>